<proteinExistence type="inferred from homology"/>
<dbReference type="InterPro" id="IPR001461">
    <property type="entry name" value="Aspartic_peptidase_A1"/>
</dbReference>
<gene>
    <name evidence="9" type="ORF">B0T26DRAFT_632023</name>
</gene>
<reference evidence="9" key="1">
    <citation type="submission" date="2023-06" db="EMBL/GenBank/DDBJ databases">
        <title>Genome-scale phylogeny and comparative genomics of the fungal order Sordariales.</title>
        <authorList>
            <consortium name="Lawrence Berkeley National Laboratory"/>
            <person name="Hensen N."/>
            <person name="Bonometti L."/>
            <person name="Westerberg I."/>
            <person name="Brannstrom I.O."/>
            <person name="Guillou S."/>
            <person name="Cros-Aarteil S."/>
            <person name="Calhoun S."/>
            <person name="Haridas S."/>
            <person name="Kuo A."/>
            <person name="Mondo S."/>
            <person name="Pangilinan J."/>
            <person name="Riley R."/>
            <person name="LaButti K."/>
            <person name="Andreopoulos B."/>
            <person name="Lipzen A."/>
            <person name="Chen C."/>
            <person name="Yanf M."/>
            <person name="Daum C."/>
            <person name="Ng V."/>
            <person name="Clum A."/>
            <person name="Steindorff A."/>
            <person name="Ohm R."/>
            <person name="Martin F."/>
            <person name="Silar P."/>
            <person name="Natvig D."/>
            <person name="Lalanne C."/>
            <person name="Gautier V."/>
            <person name="Ament-velasquez S.L."/>
            <person name="Kruys A."/>
            <person name="Hutchinson M.I."/>
            <person name="Powell A.J."/>
            <person name="Barry K."/>
            <person name="Miller A.N."/>
            <person name="Grigoriev I.V."/>
            <person name="Debuchy R."/>
            <person name="Gladieux P."/>
            <person name="Thoren M.H."/>
            <person name="Johannesson H."/>
        </authorList>
    </citation>
    <scope>NUCLEOTIDE SEQUENCE</scope>
    <source>
        <strain evidence="9">SMH2392-1A</strain>
    </source>
</reference>
<dbReference type="PANTHER" id="PTHR47966:SF2">
    <property type="entry name" value="ASPERGILLOPEPSIN-1-RELATED"/>
    <property type="match status" value="1"/>
</dbReference>
<organism evidence="9 10">
    <name type="scientific">Lasiosphaeria miniovina</name>
    <dbReference type="NCBI Taxonomy" id="1954250"/>
    <lineage>
        <taxon>Eukaryota</taxon>
        <taxon>Fungi</taxon>
        <taxon>Dikarya</taxon>
        <taxon>Ascomycota</taxon>
        <taxon>Pezizomycotina</taxon>
        <taxon>Sordariomycetes</taxon>
        <taxon>Sordariomycetidae</taxon>
        <taxon>Sordariales</taxon>
        <taxon>Lasiosphaeriaceae</taxon>
        <taxon>Lasiosphaeria</taxon>
    </lineage>
</organism>
<evidence type="ECO:0000256" key="2">
    <source>
        <dbReference type="ARBA" id="ARBA00022670"/>
    </source>
</evidence>
<evidence type="ECO:0000313" key="10">
    <source>
        <dbReference type="Proteomes" id="UP001172101"/>
    </source>
</evidence>
<dbReference type="InterPro" id="IPR034163">
    <property type="entry name" value="Aspergillopepsin-like_cat_dom"/>
</dbReference>
<keyword evidence="7" id="KW-0732">Signal</keyword>
<dbReference type="GeneID" id="85319681"/>
<dbReference type="GO" id="GO:0004190">
    <property type="term" value="F:aspartic-type endopeptidase activity"/>
    <property type="evidence" value="ECO:0007669"/>
    <property type="project" value="UniProtKB-KW"/>
</dbReference>
<name>A0AA40BFR8_9PEZI</name>
<feature type="active site" evidence="5">
    <location>
        <position position="158"/>
    </location>
</feature>
<dbReference type="PROSITE" id="PS00141">
    <property type="entry name" value="ASP_PROTEASE"/>
    <property type="match status" value="1"/>
</dbReference>
<comment type="similarity">
    <text evidence="1 6">Belongs to the peptidase A1 family.</text>
</comment>
<feature type="active site" evidence="5">
    <location>
        <position position="342"/>
    </location>
</feature>
<accession>A0AA40BFR8</accession>
<dbReference type="Proteomes" id="UP001172101">
    <property type="component" value="Unassembled WGS sequence"/>
</dbReference>
<dbReference type="PANTHER" id="PTHR47966">
    <property type="entry name" value="BETA-SITE APP-CLEAVING ENZYME, ISOFORM A-RELATED"/>
    <property type="match status" value="1"/>
</dbReference>
<evidence type="ECO:0000256" key="1">
    <source>
        <dbReference type="ARBA" id="ARBA00007447"/>
    </source>
</evidence>
<dbReference type="FunFam" id="2.40.70.10:FF:000026">
    <property type="entry name" value="Endothiapepsin"/>
    <property type="match status" value="1"/>
</dbReference>
<evidence type="ECO:0000256" key="6">
    <source>
        <dbReference type="RuleBase" id="RU000454"/>
    </source>
</evidence>
<keyword evidence="3 6" id="KW-0064">Aspartyl protease</keyword>
<evidence type="ECO:0000313" key="9">
    <source>
        <dbReference type="EMBL" id="KAK0733420.1"/>
    </source>
</evidence>
<dbReference type="PRINTS" id="PR00792">
    <property type="entry name" value="PEPSIN"/>
</dbReference>
<sequence length="458" mass="48236">MKFFTHAAAAASLLFSAGLVFGAPRVVEVRPKDFKISTLGGSTFTLSQVHNSRFKQLGKGPRALAKVYAKFGLDFPPELLELLDALLIELGLKPKKAGGSGAGAGAGIYRNGTMNGGNQTLDDDSQGEVSATPQLFDVEYLAPVQIGTPPQTLMLNFDTGSSDLWVFSTETPAAQQSGQKLYDMAKSTTSKLLEGSVWSIRYGDGSGSSGNVYMDTVTVGGVTVDTQAVESATKVSGSFTNDTASSGLLGLAFDTINQVSPTKQKTFFANAMENLAMPLFTANLKKAEAGNYNFGFIDPTEFTGSVSFVDVNTTNGFWQFAADGYSVGTGASVAVPHEAIADTGTTLLMLPDAITSAYYAEVPSAQNNAQIGGYVFSCTEKLPDLNLNIGTYKAVVPGELINFAPADTDSFDTATLCYGGLQSGEGFPFAIYGDIFLKAQFTVFHGGDLKLGFAPKPE</sequence>
<comment type="caution">
    <text evidence="9">The sequence shown here is derived from an EMBL/GenBank/DDBJ whole genome shotgun (WGS) entry which is preliminary data.</text>
</comment>
<dbReference type="PROSITE" id="PS51767">
    <property type="entry name" value="PEPTIDASE_A1"/>
    <property type="match status" value="1"/>
</dbReference>
<dbReference type="Gene3D" id="2.40.70.10">
    <property type="entry name" value="Acid Proteases"/>
    <property type="match status" value="2"/>
</dbReference>
<dbReference type="AlphaFoldDB" id="A0AA40BFR8"/>
<evidence type="ECO:0000259" key="8">
    <source>
        <dbReference type="PROSITE" id="PS51767"/>
    </source>
</evidence>
<evidence type="ECO:0000256" key="7">
    <source>
        <dbReference type="SAM" id="SignalP"/>
    </source>
</evidence>
<evidence type="ECO:0000256" key="3">
    <source>
        <dbReference type="ARBA" id="ARBA00022750"/>
    </source>
</evidence>
<protein>
    <submittedName>
        <fullName evidence="9">Aspartic peptidase domain-containing protein</fullName>
    </submittedName>
</protein>
<dbReference type="SUPFAM" id="SSF50630">
    <property type="entry name" value="Acid proteases"/>
    <property type="match status" value="1"/>
</dbReference>
<keyword evidence="10" id="KW-1185">Reference proteome</keyword>
<dbReference type="EMBL" id="JAUIRO010000001">
    <property type="protein sequence ID" value="KAK0733420.1"/>
    <property type="molecule type" value="Genomic_DNA"/>
</dbReference>
<feature type="domain" description="Peptidase A1" evidence="8">
    <location>
        <begin position="140"/>
        <end position="454"/>
    </location>
</feature>
<dbReference type="InterPro" id="IPR021109">
    <property type="entry name" value="Peptidase_aspartic_dom_sf"/>
</dbReference>
<dbReference type="InterPro" id="IPR033121">
    <property type="entry name" value="PEPTIDASE_A1"/>
</dbReference>
<keyword evidence="4 6" id="KW-0378">Hydrolase</keyword>
<evidence type="ECO:0000256" key="5">
    <source>
        <dbReference type="PIRSR" id="PIRSR601461-1"/>
    </source>
</evidence>
<dbReference type="GO" id="GO:0006508">
    <property type="term" value="P:proteolysis"/>
    <property type="evidence" value="ECO:0007669"/>
    <property type="project" value="UniProtKB-KW"/>
</dbReference>
<evidence type="ECO:0000256" key="4">
    <source>
        <dbReference type="ARBA" id="ARBA00022801"/>
    </source>
</evidence>
<dbReference type="InterPro" id="IPR001969">
    <property type="entry name" value="Aspartic_peptidase_AS"/>
</dbReference>
<keyword evidence="2 6" id="KW-0645">Protease</keyword>
<feature type="chain" id="PRO_5041466754" evidence="7">
    <location>
        <begin position="23"/>
        <end position="458"/>
    </location>
</feature>
<dbReference type="Pfam" id="PF00026">
    <property type="entry name" value="Asp"/>
    <property type="match status" value="1"/>
</dbReference>
<feature type="signal peptide" evidence="7">
    <location>
        <begin position="1"/>
        <end position="22"/>
    </location>
</feature>
<dbReference type="FunFam" id="2.40.70.10:FF:000024">
    <property type="entry name" value="Endothiapepsin"/>
    <property type="match status" value="1"/>
</dbReference>
<dbReference type="RefSeq" id="XP_060302297.1">
    <property type="nucleotide sequence ID" value="XM_060436411.1"/>
</dbReference>
<dbReference type="CDD" id="cd06097">
    <property type="entry name" value="Aspergillopepsin_like"/>
    <property type="match status" value="1"/>
</dbReference>